<gene>
    <name evidence="1" type="ORF">Pla8534_19080</name>
</gene>
<dbReference type="AlphaFoldDB" id="A0A518DQM4"/>
<accession>A0A518DQM4</accession>
<reference evidence="1 2" key="1">
    <citation type="submission" date="2019-02" db="EMBL/GenBank/DDBJ databases">
        <title>Deep-cultivation of Planctomycetes and their phenomic and genomic characterization uncovers novel biology.</title>
        <authorList>
            <person name="Wiegand S."/>
            <person name="Jogler M."/>
            <person name="Boedeker C."/>
            <person name="Pinto D."/>
            <person name="Vollmers J."/>
            <person name="Rivas-Marin E."/>
            <person name="Kohn T."/>
            <person name="Peeters S.H."/>
            <person name="Heuer A."/>
            <person name="Rast P."/>
            <person name="Oberbeckmann S."/>
            <person name="Bunk B."/>
            <person name="Jeske O."/>
            <person name="Meyerdierks A."/>
            <person name="Storesund J.E."/>
            <person name="Kallscheuer N."/>
            <person name="Luecker S."/>
            <person name="Lage O.M."/>
            <person name="Pohl T."/>
            <person name="Merkel B.J."/>
            <person name="Hornburger P."/>
            <person name="Mueller R.-W."/>
            <person name="Bruemmer F."/>
            <person name="Labrenz M."/>
            <person name="Spormann A.M."/>
            <person name="Op den Camp H."/>
            <person name="Overmann J."/>
            <person name="Amann R."/>
            <person name="Jetten M.S.M."/>
            <person name="Mascher T."/>
            <person name="Medema M.H."/>
            <person name="Devos D.P."/>
            <person name="Kaster A.-K."/>
            <person name="Ovreas L."/>
            <person name="Rohde M."/>
            <person name="Galperin M.Y."/>
            <person name="Jogler C."/>
        </authorList>
    </citation>
    <scope>NUCLEOTIDE SEQUENCE [LARGE SCALE GENOMIC DNA]</scope>
    <source>
        <strain evidence="1 2">Pla85_3_4</strain>
    </source>
</reference>
<dbReference type="OrthoDB" id="289763at2"/>
<dbReference type="EMBL" id="CP036433">
    <property type="protein sequence ID" value="QDU94122.1"/>
    <property type="molecule type" value="Genomic_DNA"/>
</dbReference>
<keyword evidence="2" id="KW-1185">Reference proteome</keyword>
<dbReference type="RefSeq" id="WP_145051972.1">
    <property type="nucleotide sequence ID" value="NZ_CP036433.1"/>
</dbReference>
<dbReference type="KEGG" id="lcre:Pla8534_19080"/>
<protein>
    <submittedName>
        <fullName evidence="1">Uncharacterized protein</fullName>
    </submittedName>
</protein>
<sequence length="110" mass="12823">MTERGITREIALRKRLLARIVQLRTKVVIRIATQALSDLLFDAHDEMAHDLLAPLFDCSEYWPEQLAKQVLGLNEDHEYSCDELLAEFERKEFDLAECEEEPNAWTNEGF</sequence>
<evidence type="ECO:0000313" key="1">
    <source>
        <dbReference type="EMBL" id="QDU94122.1"/>
    </source>
</evidence>
<organism evidence="1 2">
    <name type="scientific">Lignipirellula cremea</name>
    <dbReference type="NCBI Taxonomy" id="2528010"/>
    <lineage>
        <taxon>Bacteria</taxon>
        <taxon>Pseudomonadati</taxon>
        <taxon>Planctomycetota</taxon>
        <taxon>Planctomycetia</taxon>
        <taxon>Pirellulales</taxon>
        <taxon>Pirellulaceae</taxon>
        <taxon>Lignipirellula</taxon>
    </lineage>
</organism>
<evidence type="ECO:0000313" key="2">
    <source>
        <dbReference type="Proteomes" id="UP000317648"/>
    </source>
</evidence>
<proteinExistence type="predicted"/>
<name>A0A518DQM4_9BACT</name>
<dbReference type="Proteomes" id="UP000317648">
    <property type="component" value="Chromosome"/>
</dbReference>